<proteinExistence type="predicted"/>
<accession>A0A2H0YRF9</accession>
<protein>
    <submittedName>
        <fullName evidence="2">Uncharacterized protein</fullName>
    </submittedName>
</protein>
<evidence type="ECO:0000256" key="1">
    <source>
        <dbReference type="SAM" id="SignalP"/>
    </source>
</evidence>
<evidence type="ECO:0000313" key="2">
    <source>
        <dbReference type="EMBL" id="PIS41068.1"/>
    </source>
</evidence>
<sequence length="107" mass="11996">MKLKNLLFVIILMTLFSMVASPLALAEGPKGEEDPWNVEKEDSPWNDADCKNCPGGDDSGWGDPAIVSKVYLDDTPWVDIECKDCQGGNSDDDPWIDVLLRRFFNIF</sequence>
<dbReference type="EMBL" id="PEXV01000164">
    <property type="protein sequence ID" value="PIS41068.1"/>
    <property type="molecule type" value="Genomic_DNA"/>
</dbReference>
<name>A0A2H0YRF9_9BACT</name>
<dbReference type="Proteomes" id="UP000228711">
    <property type="component" value="Unassembled WGS sequence"/>
</dbReference>
<keyword evidence="1" id="KW-0732">Signal</keyword>
<evidence type="ECO:0000313" key="3">
    <source>
        <dbReference type="Proteomes" id="UP000228711"/>
    </source>
</evidence>
<dbReference type="AlphaFoldDB" id="A0A2H0YRF9"/>
<comment type="caution">
    <text evidence="2">The sequence shown here is derived from an EMBL/GenBank/DDBJ whole genome shotgun (WGS) entry which is preliminary data.</text>
</comment>
<organism evidence="2 3">
    <name type="scientific">Candidatus Kerfeldbacteria bacterium CG08_land_8_20_14_0_20_42_7</name>
    <dbReference type="NCBI Taxonomy" id="2014245"/>
    <lineage>
        <taxon>Bacteria</taxon>
        <taxon>Candidatus Kerfeldiibacteriota</taxon>
    </lineage>
</organism>
<feature type="signal peptide" evidence="1">
    <location>
        <begin position="1"/>
        <end position="26"/>
    </location>
</feature>
<feature type="chain" id="PRO_5013729101" evidence="1">
    <location>
        <begin position="27"/>
        <end position="107"/>
    </location>
</feature>
<reference evidence="3" key="1">
    <citation type="submission" date="2017-09" db="EMBL/GenBank/DDBJ databases">
        <title>Depth-based differentiation of microbial function through sediment-hosted aquifers and enrichment of novel symbionts in the deep terrestrial subsurface.</title>
        <authorList>
            <person name="Probst A.J."/>
            <person name="Ladd B."/>
            <person name="Jarett J.K."/>
            <person name="Geller-Mcgrath D.E."/>
            <person name="Sieber C.M.K."/>
            <person name="Emerson J.B."/>
            <person name="Anantharaman K."/>
            <person name="Thomas B.C."/>
            <person name="Malmstrom R."/>
            <person name="Stieglmeier M."/>
            <person name="Klingl A."/>
            <person name="Woyke T."/>
            <person name="Ryan C.M."/>
            <person name="Banfield J.F."/>
        </authorList>
    </citation>
    <scope>NUCLEOTIDE SEQUENCE [LARGE SCALE GENOMIC DNA]</scope>
</reference>
<gene>
    <name evidence="2" type="ORF">COT25_05090</name>
</gene>